<dbReference type="AlphaFoldDB" id="A0AAF1A2J5"/>
<feature type="compositionally biased region" description="Basic and acidic residues" evidence="1">
    <location>
        <begin position="7"/>
        <end position="28"/>
    </location>
</feature>
<name>A0AAF1A2J5_BIFAD</name>
<evidence type="ECO:0000313" key="2">
    <source>
        <dbReference type="EMBL" id="WNE84532.1"/>
    </source>
</evidence>
<evidence type="ECO:0000256" key="1">
    <source>
        <dbReference type="SAM" id="MobiDB-lite"/>
    </source>
</evidence>
<dbReference type="EMBL" id="CP133648">
    <property type="protein sequence ID" value="WNE84532.1"/>
    <property type="molecule type" value="Genomic_DNA"/>
</dbReference>
<organism evidence="2 3">
    <name type="scientific">Bifidobacterium adolescentis</name>
    <dbReference type="NCBI Taxonomy" id="1680"/>
    <lineage>
        <taxon>Bacteria</taxon>
        <taxon>Bacillati</taxon>
        <taxon>Actinomycetota</taxon>
        <taxon>Actinomycetes</taxon>
        <taxon>Bifidobacteriales</taxon>
        <taxon>Bifidobacteriaceae</taxon>
        <taxon>Bifidobacterium</taxon>
    </lineage>
</organism>
<accession>A0AAF1A2J5</accession>
<feature type="region of interest" description="Disordered" evidence="1">
    <location>
        <begin position="1"/>
        <end position="81"/>
    </location>
</feature>
<feature type="compositionally biased region" description="Basic and acidic residues" evidence="1">
    <location>
        <begin position="60"/>
        <end position="81"/>
    </location>
</feature>
<feature type="compositionally biased region" description="Basic and acidic residues" evidence="1">
    <location>
        <begin position="38"/>
        <end position="49"/>
    </location>
</feature>
<evidence type="ECO:0008006" key="4">
    <source>
        <dbReference type="Google" id="ProtNLM"/>
    </source>
</evidence>
<reference evidence="2" key="2">
    <citation type="submission" date="2023-09" db="EMBL/GenBank/DDBJ databases">
        <title>Ecological and genomic based identification of the Bifidobacterium adolescentis prototype of the healthy human gut microbiota.</title>
        <authorList>
            <person name="Lugli G.A."/>
            <person name="Argentini C."/>
            <person name="Tarracchini C."/>
            <person name="Fontana F."/>
            <person name="Alessandri G."/>
            <person name="Mancabelli L."/>
            <person name="Milani C."/>
            <person name="Turroni F."/>
            <person name="Ventura M."/>
        </authorList>
    </citation>
    <scope>NUCLEOTIDE SEQUENCE</scope>
    <source>
        <strain evidence="2">703B</strain>
    </source>
</reference>
<feature type="compositionally biased region" description="Basic and acidic residues" evidence="1">
    <location>
        <begin position="156"/>
        <end position="174"/>
    </location>
</feature>
<sequence>MANESEESVKDENVDQSGKDGQEPERNAPVEPVESDDVEKKSESEKPVDWKYLSRKHEKQAKENYRNWQDAKSEAEQAGERLQDALIENARLKAQRKHPELSDADFDEFCKETDPEAIESWADAISKRFGSTGVGGANVSMSGEKALSAGNGGAPKLRDGSYNDSYKAAREQMAKKYASRHAK</sequence>
<dbReference type="Proteomes" id="UP000193179">
    <property type="component" value="Chromosome"/>
</dbReference>
<evidence type="ECO:0000313" key="3">
    <source>
        <dbReference type="Proteomes" id="UP000193179"/>
    </source>
</evidence>
<dbReference type="RefSeq" id="WP_085347087.1">
    <property type="nucleotide sequence ID" value="NZ_CP133648.1"/>
</dbReference>
<feature type="region of interest" description="Disordered" evidence="1">
    <location>
        <begin position="143"/>
        <end position="183"/>
    </location>
</feature>
<gene>
    <name evidence="2" type="ORF">B0703_05815</name>
</gene>
<protein>
    <recommendedName>
        <fullName evidence="4">Scaffolding protein</fullName>
    </recommendedName>
</protein>
<reference evidence="2" key="1">
    <citation type="journal article" date="2016" name="Sci. Rep.">
        <title>Evaluation of genetic diversity among strains of the human gut commensal Bifidobacterium adolescentis.</title>
        <authorList>
            <person name="Duranti S."/>
            <person name="Milani C."/>
            <person name="Lugli G.A."/>
            <person name="Mancabelli L."/>
            <person name="Turroni F."/>
            <person name="Ferrario C."/>
            <person name="Mangifesta M."/>
            <person name="Viappiani A."/>
            <person name="Sanchez B."/>
            <person name="Margolles A."/>
            <person name="van Sinderen D."/>
            <person name="Ventura M."/>
        </authorList>
    </citation>
    <scope>NUCLEOTIDE SEQUENCE</scope>
    <source>
        <strain evidence="2">703B</strain>
    </source>
</reference>
<proteinExistence type="predicted"/>